<sequence length="114" mass="13022">MGLSSGQLCLFAIKKEVSSLLQHGNLRSLSLTYNSFDSVENDDQLVRVERNNQNNNDDSITTVTTVADINMSKKREAFIIDDGSIHLVTNKVIVYIITIVFVWNLVQIWKFFRI</sequence>
<organism evidence="4">
    <name type="scientific">Onchocerca flexuosa</name>
    <dbReference type="NCBI Taxonomy" id="387005"/>
    <lineage>
        <taxon>Eukaryota</taxon>
        <taxon>Metazoa</taxon>
        <taxon>Ecdysozoa</taxon>
        <taxon>Nematoda</taxon>
        <taxon>Chromadorea</taxon>
        <taxon>Rhabditida</taxon>
        <taxon>Spirurina</taxon>
        <taxon>Spiruromorpha</taxon>
        <taxon>Filarioidea</taxon>
        <taxon>Onchocercidae</taxon>
        <taxon>Onchocerca</taxon>
    </lineage>
</organism>
<evidence type="ECO:0000256" key="1">
    <source>
        <dbReference type="SAM" id="Phobius"/>
    </source>
</evidence>
<dbReference type="STRING" id="387005.A0A183HUI6"/>
<feature type="transmembrane region" description="Helical" evidence="1">
    <location>
        <begin position="92"/>
        <end position="112"/>
    </location>
</feature>
<reference evidence="2 3" key="2">
    <citation type="submission" date="2018-11" db="EMBL/GenBank/DDBJ databases">
        <authorList>
            <consortium name="Pathogen Informatics"/>
        </authorList>
    </citation>
    <scope>NUCLEOTIDE SEQUENCE [LARGE SCALE GENOMIC DNA]</scope>
</reference>
<keyword evidence="1" id="KW-0812">Transmembrane</keyword>
<dbReference type="Proteomes" id="UP000267606">
    <property type="component" value="Unassembled WGS sequence"/>
</dbReference>
<dbReference type="InterPro" id="IPR001611">
    <property type="entry name" value="Leu-rich_rpt"/>
</dbReference>
<protein>
    <submittedName>
        <fullName evidence="4">Wsv136</fullName>
    </submittedName>
</protein>
<dbReference type="PROSITE" id="PS51450">
    <property type="entry name" value="LRR"/>
    <property type="match status" value="1"/>
</dbReference>
<keyword evidence="3" id="KW-1185">Reference proteome</keyword>
<dbReference type="EMBL" id="UZAJ01015721">
    <property type="protein sequence ID" value="VDO74244.1"/>
    <property type="molecule type" value="Genomic_DNA"/>
</dbReference>
<name>A0A183HUI6_9BILA</name>
<evidence type="ECO:0000313" key="3">
    <source>
        <dbReference type="Proteomes" id="UP000267606"/>
    </source>
</evidence>
<proteinExistence type="predicted"/>
<reference evidence="4" key="1">
    <citation type="submission" date="2016-06" db="UniProtKB">
        <authorList>
            <consortium name="WormBaseParasite"/>
        </authorList>
    </citation>
    <scope>IDENTIFICATION</scope>
</reference>
<dbReference type="AlphaFoldDB" id="A0A183HUI6"/>
<keyword evidence="1" id="KW-1133">Transmembrane helix</keyword>
<dbReference type="WBParaSite" id="OFLC_0001114801-mRNA-1">
    <property type="protein sequence ID" value="OFLC_0001114801-mRNA-1"/>
    <property type="gene ID" value="OFLC_0001114801"/>
</dbReference>
<evidence type="ECO:0000313" key="2">
    <source>
        <dbReference type="EMBL" id="VDO74244.1"/>
    </source>
</evidence>
<evidence type="ECO:0000313" key="4">
    <source>
        <dbReference type="WBParaSite" id="OFLC_0001114801-mRNA-1"/>
    </source>
</evidence>
<accession>A0A183HUI6</accession>
<keyword evidence="1" id="KW-0472">Membrane</keyword>
<gene>
    <name evidence="2" type="ORF">OFLC_LOCUS11146</name>
</gene>